<reference evidence="2" key="1">
    <citation type="submission" date="2022-06" db="EMBL/GenBank/DDBJ databases">
        <title>Uncovering the hologenomic basis of an extraordinary plant invasion.</title>
        <authorList>
            <person name="Bieker V.C."/>
            <person name="Martin M.D."/>
            <person name="Gilbert T."/>
            <person name="Hodgins K."/>
            <person name="Battlay P."/>
            <person name="Petersen B."/>
            <person name="Wilson J."/>
        </authorList>
    </citation>
    <scope>NUCLEOTIDE SEQUENCE</scope>
    <source>
        <strain evidence="2">AA19_3_7</strain>
        <tissue evidence="2">Leaf</tissue>
    </source>
</reference>
<dbReference type="Gene3D" id="2.30.29.30">
    <property type="entry name" value="Pleckstrin-homology domain (PH domain)/Phosphotyrosine-binding domain (PTB)"/>
    <property type="match status" value="1"/>
</dbReference>
<organism evidence="2 3">
    <name type="scientific">Ambrosia artemisiifolia</name>
    <name type="common">Common ragweed</name>
    <dbReference type="NCBI Taxonomy" id="4212"/>
    <lineage>
        <taxon>Eukaryota</taxon>
        <taxon>Viridiplantae</taxon>
        <taxon>Streptophyta</taxon>
        <taxon>Embryophyta</taxon>
        <taxon>Tracheophyta</taxon>
        <taxon>Spermatophyta</taxon>
        <taxon>Magnoliopsida</taxon>
        <taxon>eudicotyledons</taxon>
        <taxon>Gunneridae</taxon>
        <taxon>Pentapetalae</taxon>
        <taxon>asterids</taxon>
        <taxon>campanulids</taxon>
        <taxon>Asterales</taxon>
        <taxon>Asteraceae</taxon>
        <taxon>Asteroideae</taxon>
        <taxon>Heliantheae alliance</taxon>
        <taxon>Heliantheae</taxon>
        <taxon>Ambrosia</taxon>
    </lineage>
</organism>
<sequence length="78" mass="9176">MTQMKRPLQWNSVTIPIDPIQFPFNFYFLLTQECELLHLPHSKLRIPTPYQPPITSKAKLYQFDKDGNQWKERGAGSV</sequence>
<dbReference type="InterPro" id="IPR011993">
    <property type="entry name" value="PH-like_dom_sf"/>
</dbReference>
<feature type="non-terminal residue" evidence="2">
    <location>
        <position position="1"/>
    </location>
</feature>
<evidence type="ECO:0000259" key="1">
    <source>
        <dbReference type="Pfam" id="PF00638"/>
    </source>
</evidence>
<accession>A0AAD5GE10</accession>
<dbReference type="SUPFAM" id="SSF50729">
    <property type="entry name" value="PH domain-like"/>
    <property type="match status" value="1"/>
</dbReference>
<proteinExistence type="predicted"/>
<dbReference type="EMBL" id="JAMZMK010008714">
    <property type="protein sequence ID" value="KAI7738835.1"/>
    <property type="molecule type" value="Genomic_DNA"/>
</dbReference>
<comment type="caution">
    <text evidence="2">The sequence shown here is derived from an EMBL/GenBank/DDBJ whole genome shotgun (WGS) entry which is preliminary data.</text>
</comment>
<name>A0AAD5GE10_AMBAR</name>
<dbReference type="Pfam" id="PF00638">
    <property type="entry name" value="Ran_BP1"/>
    <property type="match status" value="1"/>
</dbReference>
<gene>
    <name evidence="2" type="ORF">M8C21_011716</name>
</gene>
<dbReference type="InterPro" id="IPR000156">
    <property type="entry name" value="Ran_bind_dom"/>
</dbReference>
<keyword evidence="3" id="KW-1185">Reference proteome</keyword>
<evidence type="ECO:0000313" key="2">
    <source>
        <dbReference type="EMBL" id="KAI7738835.1"/>
    </source>
</evidence>
<feature type="domain" description="RanBD1" evidence="1">
    <location>
        <begin position="56"/>
        <end position="78"/>
    </location>
</feature>
<dbReference type="Proteomes" id="UP001206925">
    <property type="component" value="Unassembled WGS sequence"/>
</dbReference>
<evidence type="ECO:0000313" key="3">
    <source>
        <dbReference type="Proteomes" id="UP001206925"/>
    </source>
</evidence>
<protein>
    <recommendedName>
        <fullName evidence="1">RanBD1 domain-containing protein</fullName>
    </recommendedName>
</protein>
<dbReference type="AlphaFoldDB" id="A0AAD5GE10"/>